<evidence type="ECO:0000256" key="7">
    <source>
        <dbReference type="HAMAP-Rule" id="MF_00484"/>
    </source>
</evidence>
<gene>
    <name evidence="7" type="primary">glgA</name>
    <name evidence="10" type="ORF">DL346_06380</name>
</gene>
<dbReference type="GO" id="GO:0009011">
    <property type="term" value="F:alpha-1,4-glucan glucosyltransferase (ADP-glucose donor) activity"/>
    <property type="evidence" value="ECO:0007669"/>
    <property type="project" value="UniProtKB-UniRule"/>
</dbReference>
<dbReference type="HAMAP" id="MF_00484">
    <property type="entry name" value="Glycogen_synth"/>
    <property type="match status" value="1"/>
</dbReference>
<evidence type="ECO:0000313" key="11">
    <source>
        <dbReference type="Proteomes" id="UP000249260"/>
    </source>
</evidence>
<feature type="binding site" evidence="7">
    <location>
        <position position="15"/>
    </location>
    <ligand>
        <name>ADP-alpha-D-glucose</name>
        <dbReference type="ChEBI" id="CHEBI:57498"/>
    </ligand>
</feature>
<keyword evidence="5 7" id="KW-0808">Transferase</keyword>
<feature type="domain" description="Glycosyl transferase family 1" evidence="8">
    <location>
        <begin position="290"/>
        <end position="440"/>
    </location>
</feature>
<proteinExistence type="inferred from homology"/>
<dbReference type="Gene3D" id="3.40.50.2000">
    <property type="entry name" value="Glycogen Phosphorylase B"/>
    <property type="match status" value="2"/>
</dbReference>
<comment type="function">
    <text evidence="2 7">Synthesizes alpha-1,4-glucan chains using ADP-glucose.</text>
</comment>
<comment type="pathway">
    <text evidence="7">Glycan biosynthesis; glycogen biosynthesis.</text>
</comment>
<evidence type="ECO:0000256" key="3">
    <source>
        <dbReference type="ARBA" id="ARBA00010281"/>
    </source>
</evidence>
<feature type="domain" description="Starch synthase catalytic" evidence="9">
    <location>
        <begin position="2"/>
        <end position="237"/>
    </location>
</feature>
<evidence type="ECO:0000259" key="8">
    <source>
        <dbReference type="Pfam" id="PF00534"/>
    </source>
</evidence>
<dbReference type="EMBL" id="QLUW01000001">
    <property type="protein sequence ID" value="RAP78066.1"/>
    <property type="molecule type" value="Genomic_DNA"/>
</dbReference>
<comment type="catalytic activity">
    <reaction evidence="1 7">
        <text>[(1-&gt;4)-alpha-D-glucosyl](n) + ADP-alpha-D-glucose = [(1-&gt;4)-alpha-D-glucosyl](n+1) + ADP + H(+)</text>
        <dbReference type="Rhea" id="RHEA:18189"/>
        <dbReference type="Rhea" id="RHEA-COMP:9584"/>
        <dbReference type="Rhea" id="RHEA-COMP:9587"/>
        <dbReference type="ChEBI" id="CHEBI:15378"/>
        <dbReference type="ChEBI" id="CHEBI:15444"/>
        <dbReference type="ChEBI" id="CHEBI:57498"/>
        <dbReference type="ChEBI" id="CHEBI:456216"/>
        <dbReference type="EC" id="2.4.1.21"/>
    </reaction>
</comment>
<dbReference type="AlphaFoldDB" id="A0A328UDD1"/>
<keyword evidence="4 7" id="KW-0328">Glycosyltransferase</keyword>
<dbReference type="PANTHER" id="PTHR45825:SF11">
    <property type="entry name" value="ALPHA AMYLASE DOMAIN-CONTAINING PROTEIN"/>
    <property type="match status" value="1"/>
</dbReference>
<evidence type="ECO:0000256" key="5">
    <source>
        <dbReference type="ARBA" id="ARBA00022679"/>
    </source>
</evidence>
<dbReference type="Proteomes" id="UP000249260">
    <property type="component" value="Unassembled WGS sequence"/>
</dbReference>
<dbReference type="InterPro" id="IPR011835">
    <property type="entry name" value="GS/SS"/>
</dbReference>
<keyword evidence="6 7" id="KW-0320">Glycogen biosynthesis</keyword>
<dbReference type="CDD" id="cd03791">
    <property type="entry name" value="GT5_Glycogen_synthase_DULL1-like"/>
    <property type="match status" value="1"/>
</dbReference>
<dbReference type="Pfam" id="PF08323">
    <property type="entry name" value="Glyco_transf_5"/>
    <property type="match status" value="1"/>
</dbReference>
<comment type="caution">
    <text evidence="10">The sequence shown here is derived from an EMBL/GenBank/DDBJ whole genome shotgun (WGS) entry which is preliminary data.</text>
</comment>
<dbReference type="GO" id="GO:0004373">
    <property type="term" value="F:alpha-1,4-glucan glucosyltransferase (UDP-glucose donor) activity"/>
    <property type="evidence" value="ECO:0007669"/>
    <property type="project" value="InterPro"/>
</dbReference>
<evidence type="ECO:0000256" key="6">
    <source>
        <dbReference type="ARBA" id="ARBA00023056"/>
    </source>
</evidence>
<evidence type="ECO:0000313" key="10">
    <source>
        <dbReference type="EMBL" id="RAP78066.1"/>
    </source>
</evidence>
<dbReference type="NCBIfam" id="NF001899">
    <property type="entry name" value="PRK00654.1-2"/>
    <property type="match status" value="1"/>
</dbReference>
<evidence type="ECO:0000256" key="4">
    <source>
        <dbReference type="ARBA" id="ARBA00022676"/>
    </source>
</evidence>
<dbReference type="InterPro" id="IPR013534">
    <property type="entry name" value="Starch_synth_cat_dom"/>
</dbReference>
<dbReference type="InterPro" id="IPR001296">
    <property type="entry name" value="Glyco_trans_1"/>
</dbReference>
<dbReference type="SUPFAM" id="SSF53756">
    <property type="entry name" value="UDP-Glycosyltransferase/glycogen phosphorylase"/>
    <property type="match status" value="1"/>
</dbReference>
<sequence length="488" mass="55027">MKVLFAASEAVPLAKTGGLADVAGALPKVLNAKDGADVRVILPKYESIPAGLADQFEKIAEFNVQLGWRGQYCGLLKAEIEGVIYYLIDNEFYFKRGGLYGYGDDAERFVFFCYAVMESLYHMDFRPDIIHCHDWQTGLIPFLLKTRYKHDPACRDIASVYTIHNLRYQGVFGRELLKDLLSSGDELFGSEGIEFYGAGNCMMGGLRYADKLTTVSPTYAHEIQTEWYGEKLEGLLRYRSADLVGIVNGIDTELFDPMNDSAVPFPYRGSLARKRKNKLALQRELGLTESESTPLIGIVSRLVDQKGFDLIEAVLEQILSEDVQLVVLGSGDRQFEQMFRHAEANRPGQVRTWFGFNDGLARRIYAGSDMYLMPSQFEPCGLSQLLALRYRSVPIVRETGGLKDTVTAYNEFTGEGNGFSFTNYNAHDLLHTIQRALQFYRDEEVWQKIVANGGKEDISWTRSAKAYMSLYSAIAPKRKENHPWPVTS</sequence>
<dbReference type="RefSeq" id="WP_112881191.1">
    <property type="nucleotide sequence ID" value="NZ_QLUW01000001.1"/>
</dbReference>
<keyword evidence="11" id="KW-1185">Reference proteome</keyword>
<comment type="similarity">
    <text evidence="3 7">Belongs to the glycosyltransferase 1 family. Bacterial/plant glycogen synthase subfamily.</text>
</comment>
<organism evidence="10 11">
    <name type="scientific">Paenibacillus montanisoli</name>
    <dbReference type="NCBI Taxonomy" id="2081970"/>
    <lineage>
        <taxon>Bacteria</taxon>
        <taxon>Bacillati</taxon>
        <taxon>Bacillota</taxon>
        <taxon>Bacilli</taxon>
        <taxon>Bacillales</taxon>
        <taxon>Paenibacillaceae</taxon>
        <taxon>Paenibacillus</taxon>
    </lineage>
</organism>
<dbReference type="UniPathway" id="UPA00164"/>
<dbReference type="PANTHER" id="PTHR45825">
    <property type="entry name" value="GRANULE-BOUND STARCH SYNTHASE 1, CHLOROPLASTIC/AMYLOPLASTIC"/>
    <property type="match status" value="1"/>
</dbReference>
<dbReference type="NCBIfam" id="NF001898">
    <property type="entry name" value="PRK00654.1-1"/>
    <property type="match status" value="1"/>
</dbReference>
<dbReference type="OrthoDB" id="9808590at2"/>
<evidence type="ECO:0000259" key="9">
    <source>
        <dbReference type="Pfam" id="PF08323"/>
    </source>
</evidence>
<protein>
    <recommendedName>
        <fullName evidence="7">Glycogen synthase</fullName>
        <ecNumber evidence="7">2.4.1.21</ecNumber>
    </recommendedName>
    <alternativeName>
        <fullName evidence="7">Starch [bacterial glycogen] synthase</fullName>
    </alternativeName>
</protein>
<evidence type="ECO:0000256" key="1">
    <source>
        <dbReference type="ARBA" id="ARBA00001478"/>
    </source>
</evidence>
<evidence type="ECO:0000256" key="2">
    <source>
        <dbReference type="ARBA" id="ARBA00002764"/>
    </source>
</evidence>
<dbReference type="NCBIfam" id="TIGR02095">
    <property type="entry name" value="glgA"/>
    <property type="match status" value="1"/>
</dbReference>
<reference evidence="10 11" key="1">
    <citation type="submission" date="2018-06" db="EMBL/GenBank/DDBJ databases">
        <title>Paenibacillus montanisoli sp. nov., isolated from mountain area soil.</title>
        <authorList>
            <person name="Wu M."/>
        </authorList>
    </citation>
    <scope>NUCLEOTIDE SEQUENCE [LARGE SCALE GENOMIC DNA]</scope>
    <source>
        <strain evidence="10 11">RA17</strain>
    </source>
</reference>
<accession>A0A328UDD1</accession>
<dbReference type="EC" id="2.4.1.21" evidence="7"/>
<dbReference type="GO" id="GO:0005978">
    <property type="term" value="P:glycogen biosynthetic process"/>
    <property type="evidence" value="ECO:0007669"/>
    <property type="project" value="UniProtKB-UniRule"/>
</dbReference>
<dbReference type="Pfam" id="PF00534">
    <property type="entry name" value="Glycos_transf_1"/>
    <property type="match status" value="1"/>
</dbReference>
<name>A0A328UDD1_9BACL</name>